<dbReference type="RefSeq" id="WP_279963587.1">
    <property type="nucleotide sequence ID" value="NZ_JAOCFK010000060.1"/>
</dbReference>
<sequence length="340" mass="37118">MTTATNVLAQGFALVQSPVKKGCDGKVALKGSQSILNGQTLTGAAIKEGRVEWFPSDKLRFKGACYKAMDRLIQSYGIAWGAGTLVPLYKLQNLMDEFELLQHKFMQEVDFLQGNYDLYIEAHKVNQPAAVQTVIDAVRLPWAEFRGSFKVVLPVPSVFQPLTDNLQGCATDIVDQAMQEISDQAEEIYDKMLGKKVIDPKSLPPLKRLVEKCRDFAILHPAFTSFVDMFDTLEKTLVPPIAGDVQAQLLGYLGVLSDPNAISTWMSNNQADTDIEDDLLQSIFGMGAANQSSVQPVPVFTPGPSTTAATPAAGNKITMKNPQAAPVAVTPNYDWETFGV</sequence>
<accession>A0AA42RA79</accession>
<dbReference type="EMBL" id="JAOCIZ010000067">
    <property type="protein sequence ID" value="MDH1506506.1"/>
    <property type="molecule type" value="Genomic_DNA"/>
</dbReference>
<dbReference type="InterPro" id="IPR021496">
    <property type="entry name" value="DUF3150"/>
</dbReference>
<reference evidence="1" key="1">
    <citation type="submission" date="2022-09" db="EMBL/GenBank/DDBJ databases">
        <title>Intensive care unit water sources are persistently colonized with multi-drug resistant bacteria and are the site of extensive horizontal gene transfer of antibiotic resistance genes.</title>
        <authorList>
            <person name="Diorio-Toth L."/>
        </authorList>
    </citation>
    <scope>NUCLEOTIDE SEQUENCE</scope>
    <source>
        <strain evidence="1">GD03710</strain>
    </source>
</reference>
<comment type="caution">
    <text evidence="1">The sequence shown here is derived from an EMBL/GenBank/DDBJ whole genome shotgun (WGS) entry which is preliminary data.</text>
</comment>
<evidence type="ECO:0000313" key="1">
    <source>
        <dbReference type="EMBL" id="MDH1506506.1"/>
    </source>
</evidence>
<name>A0AA42RA79_AERCA</name>
<protein>
    <submittedName>
        <fullName evidence="1">DUF3150 domain-containing protein</fullName>
    </submittedName>
</protein>
<dbReference type="Pfam" id="PF11348">
    <property type="entry name" value="DUF3150"/>
    <property type="match status" value="1"/>
</dbReference>
<dbReference type="Proteomes" id="UP001161704">
    <property type="component" value="Unassembled WGS sequence"/>
</dbReference>
<evidence type="ECO:0000313" key="2">
    <source>
        <dbReference type="Proteomes" id="UP001161704"/>
    </source>
</evidence>
<gene>
    <name evidence="1" type="ORF">N5I20_15745</name>
</gene>
<proteinExistence type="predicted"/>
<dbReference type="AlphaFoldDB" id="A0AA42RA79"/>
<organism evidence="1 2">
    <name type="scientific">Aeromonas caviae</name>
    <name type="common">Aeromonas punctata</name>
    <dbReference type="NCBI Taxonomy" id="648"/>
    <lineage>
        <taxon>Bacteria</taxon>
        <taxon>Pseudomonadati</taxon>
        <taxon>Pseudomonadota</taxon>
        <taxon>Gammaproteobacteria</taxon>
        <taxon>Aeromonadales</taxon>
        <taxon>Aeromonadaceae</taxon>
        <taxon>Aeromonas</taxon>
    </lineage>
</organism>